<dbReference type="EnsemblPlants" id="TuG1812G0200003271.01.T01">
    <property type="protein sequence ID" value="TuG1812G0200003271.01.T01.cds253422"/>
    <property type="gene ID" value="TuG1812G0200003271.01"/>
</dbReference>
<feature type="compositionally biased region" description="Basic and acidic residues" evidence="1">
    <location>
        <begin position="165"/>
        <end position="178"/>
    </location>
</feature>
<evidence type="ECO:0000313" key="2">
    <source>
        <dbReference type="EnsemblPlants" id="TuG1812G0200003271.01.T01.cds253422"/>
    </source>
</evidence>
<evidence type="ECO:0000256" key="1">
    <source>
        <dbReference type="SAM" id="MobiDB-lite"/>
    </source>
</evidence>
<dbReference type="Proteomes" id="UP000015106">
    <property type="component" value="Chromosome 2"/>
</dbReference>
<organism evidence="2 3">
    <name type="scientific">Triticum urartu</name>
    <name type="common">Red wild einkorn</name>
    <name type="synonym">Crithodium urartu</name>
    <dbReference type="NCBI Taxonomy" id="4572"/>
    <lineage>
        <taxon>Eukaryota</taxon>
        <taxon>Viridiplantae</taxon>
        <taxon>Streptophyta</taxon>
        <taxon>Embryophyta</taxon>
        <taxon>Tracheophyta</taxon>
        <taxon>Spermatophyta</taxon>
        <taxon>Magnoliopsida</taxon>
        <taxon>Liliopsida</taxon>
        <taxon>Poales</taxon>
        <taxon>Poaceae</taxon>
        <taxon>BOP clade</taxon>
        <taxon>Pooideae</taxon>
        <taxon>Triticodae</taxon>
        <taxon>Triticeae</taxon>
        <taxon>Triticinae</taxon>
        <taxon>Triticum</taxon>
    </lineage>
</organism>
<dbReference type="AlphaFoldDB" id="A0A8R7TI86"/>
<sequence>MLVALMSSCGRGNPLTFCLIALHRHTHVLFINDMLVCYFSATNISWSGESPSGRIVRLIAYVPEVANFLVAELCGDVSDEGGEDGGLATDGMRAAAGEVDVDAIEAVAQRRPAEELRLQVLEVQRELQQVHVRLWQQRAAAAEEPAVPCPLVVHVLRPADAAAESSRHQGDHHDEGGRRSHGNTTCSS</sequence>
<reference evidence="2" key="3">
    <citation type="submission" date="2022-06" db="UniProtKB">
        <authorList>
            <consortium name="EnsemblPlants"/>
        </authorList>
    </citation>
    <scope>IDENTIFICATION</scope>
</reference>
<accession>A0A8R7TI86</accession>
<evidence type="ECO:0000313" key="3">
    <source>
        <dbReference type="Proteomes" id="UP000015106"/>
    </source>
</evidence>
<reference evidence="2" key="2">
    <citation type="submission" date="2018-03" db="EMBL/GenBank/DDBJ databases">
        <title>The Triticum urartu genome reveals the dynamic nature of wheat genome evolution.</title>
        <authorList>
            <person name="Ling H."/>
            <person name="Ma B."/>
            <person name="Shi X."/>
            <person name="Liu H."/>
            <person name="Dong L."/>
            <person name="Sun H."/>
            <person name="Cao Y."/>
            <person name="Gao Q."/>
            <person name="Zheng S."/>
            <person name="Li Y."/>
            <person name="Yu Y."/>
            <person name="Du H."/>
            <person name="Qi M."/>
            <person name="Li Y."/>
            <person name="Yu H."/>
            <person name="Cui Y."/>
            <person name="Wang N."/>
            <person name="Chen C."/>
            <person name="Wu H."/>
            <person name="Zhao Y."/>
            <person name="Zhang J."/>
            <person name="Li Y."/>
            <person name="Zhou W."/>
            <person name="Zhang B."/>
            <person name="Hu W."/>
            <person name="Eijk M."/>
            <person name="Tang J."/>
            <person name="Witsenboer H."/>
            <person name="Zhao S."/>
            <person name="Li Z."/>
            <person name="Zhang A."/>
            <person name="Wang D."/>
            <person name="Liang C."/>
        </authorList>
    </citation>
    <scope>NUCLEOTIDE SEQUENCE [LARGE SCALE GENOMIC DNA]</scope>
    <source>
        <strain evidence="2">cv. G1812</strain>
    </source>
</reference>
<proteinExistence type="predicted"/>
<dbReference type="Gramene" id="TuG1812G0200003271.01.T01">
    <property type="protein sequence ID" value="TuG1812G0200003271.01.T01.cds253422"/>
    <property type="gene ID" value="TuG1812G0200003271.01"/>
</dbReference>
<feature type="region of interest" description="Disordered" evidence="1">
    <location>
        <begin position="162"/>
        <end position="188"/>
    </location>
</feature>
<name>A0A8R7TI86_TRIUA</name>
<keyword evidence="3" id="KW-1185">Reference proteome</keyword>
<reference evidence="3" key="1">
    <citation type="journal article" date="2013" name="Nature">
        <title>Draft genome of the wheat A-genome progenitor Triticum urartu.</title>
        <authorList>
            <person name="Ling H.Q."/>
            <person name="Zhao S."/>
            <person name="Liu D."/>
            <person name="Wang J."/>
            <person name="Sun H."/>
            <person name="Zhang C."/>
            <person name="Fan H."/>
            <person name="Li D."/>
            <person name="Dong L."/>
            <person name="Tao Y."/>
            <person name="Gao C."/>
            <person name="Wu H."/>
            <person name="Li Y."/>
            <person name="Cui Y."/>
            <person name="Guo X."/>
            <person name="Zheng S."/>
            <person name="Wang B."/>
            <person name="Yu K."/>
            <person name="Liang Q."/>
            <person name="Yang W."/>
            <person name="Lou X."/>
            <person name="Chen J."/>
            <person name="Feng M."/>
            <person name="Jian J."/>
            <person name="Zhang X."/>
            <person name="Luo G."/>
            <person name="Jiang Y."/>
            <person name="Liu J."/>
            <person name="Wang Z."/>
            <person name="Sha Y."/>
            <person name="Zhang B."/>
            <person name="Wu H."/>
            <person name="Tang D."/>
            <person name="Shen Q."/>
            <person name="Xue P."/>
            <person name="Zou S."/>
            <person name="Wang X."/>
            <person name="Liu X."/>
            <person name="Wang F."/>
            <person name="Yang Y."/>
            <person name="An X."/>
            <person name="Dong Z."/>
            <person name="Zhang K."/>
            <person name="Zhang X."/>
            <person name="Luo M.C."/>
            <person name="Dvorak J."/>
            <person name="Tong Y."/>
            <person name="Wang J."/>
            <person name="Yang H."/>
            <person name="Li Z."/>
            <person name="Wang D."/>
            <person name="Zhang A."/>
            <person name="Wang J."/>
        </authorList>
    </citation>
    <scope>NUCLEOTIDE SEQUENCE</scope>
    <source>
        <strain evidence="3">cv. G1812</strain>
    </source>
</reference>
<protein>
    <submittedName>
        <fullName evidence="2">Uncharacterized protein</fullName>
    </submittedName>
</protein>